<dbReference type="AlphaFoldDB" id="A0A2J6RH65"/>
<reference evidence="2 3" key="1">
    <citation type="submission" date="2016-04" db="EMBL/GenBank/DDBJ databases">
        <title>A degradative enzymes factory behind the ericoid mycorrhizal symbiosis.</title>
        <authorList>
            <consortium name="DOE Joint Genome Institute"/>
            <person name="Martino E."/>
            <person name="Morin E."/>
            <person name="Grelet G."/>
            <person name="Kuo A."/>
            <person name="Kohler A."/>
            <person name="Daghino S."/>
            <person name="Barry K."/>
            <person name="Choi C."/>
            <person name="Cichocki N."/>
            <person name="Clum A."/>
            <person name="Copeland A."/>
            <person name="Hainaut M."/>
            <person name="Haridas S."/>
            <person name="Labutti K."/>
            <person name="Lindquist E."/>
            <person name="Lipzen A."/>
            <person name="Khouja H.-R."/>
            <person name="Murat C."/>
            <person name="Ohm R."/>
            <person name="Olson A."/>
            <person name="Spatafora J."/>
            <person name="Veneault-Fourrey C."/>
            <person name="Henrissat B."/>
            <person name="Grigoriev I."/>
            <person name="Martin F."/>
            <person name="Perotto S."/>
        </authorList>
    </citation>
    <scope>NUCLEOTIDE SEQUENCE [LARGE SCALE GENOMIC DNA]</scope>
    <source>
        <strain evidence="2 3">F</strain>
    </source>
</reference>
<dbReference type="PANTHER" id="PTHR33112:SF12">
    <property type="entry name" value="HETEROKARYON INCOMPATIBILITY DOMAIN-CONTAINING PROTEIN"/>
    <property type="match status" value="1"/>
</dbReference>
<feature type="domain" description="Heterokaryon incompatibility" evidence="1">
    <location>
        <begin position="86"/>
        <end position="248"/>
    </location>
</feature>
<dbReference type="Pfam" id="PF06985">
    <property type="entry name" value="HET"/>
    <property type="match status" value="1"/>
</dbReference>
<organism evidence="2 3">
    <name type="scientific">Hyaloscypha variabilis (strain UAMH 11265 / GT02V1 / F)</name>
    <name type="common">Meliniomyces variabilis</name>
    <dbReference type="NCBI Taxonomy" id="1149755"/>
    <lineage>
        <taxon>Eukaryota</taxon>
        <taxon>Fungi</taxon>
        <taxon>Dikarya</taxon>
        <taxon>Ascomycota</taxon>
        <taxon>Pezizomycotina</taxon>
        <taxon>Leotiomycetes</taxon>
        <taxon>Helotiales</taxon>
        <taxon>Hyaloscyphaceae</taxon>
        <taxon>Hyaloscypha</taxon>
        <taxon>Hyaloscypha variabilis</taxon>
    </lineage>
</organism>
<evidence type="ECO:0000259" key="1">
    <source>
        <dbReference type="Pfam" id="PF06985"/>
    </source>
</evidence>
<dbReference type="OrthoDB" id="2958217at2759"/>
<dbReference type="PANTHER" id="PTHR33112">
    <property type="entry name" value="DOMAIN PROTEIN, PUTATIVE-RELATED"/>
    <property type="match status" value="1"/>
</dbReference>
<evidence type="ECO:0000313" key="2">
    <source>
        <dbReference type="EMBL" id="PMD37848.1"/>
    </source>
</evidence>
<accession>A0A2J6RH65</accession>
<sequence length="638" mass="73097">MRVAHPNIRSNLGLEAPLSYGRLLDPDWINLSVARWWIYECEAKHGALCSQHGWDIALQKLESIRLIDVEKMCLVEHLDMTSACRYVALSYRWSKTNVVLKYENRIELMEEGGLRKVLDQIPRTIVDAMEVTMKLGERYLWVDALCIIQEAGDDEAKAHISMMDRVYSGALVTIVAAPDNMKEGDTDPGLKGVSRHNFVTNSYNDGTKREITQPSAEFRDGARIIAPFACRQQLATTAWNSRAWTFQEKLLSRRLLIFSGDEVVWHCRQMIAREDMRNEDSGGTVRPLEWLNLKPKFFDRGTHSHWIDGSLKKDRHGRTHIVRSGTFAEYTKVIEEYTHRQLSFKYDIIRAFEGMLQIFRRSFRSDFIYGLPKILLDIAIIWKPSRRLRRRISENGSVFPSWSWAGWEGLVCYDDPMDIGRDSDGEVIGYRRSRDGEEGVRPLLKWYYWDEKRAKVEALNGHGRGIPLEGSELPSEWDIRRPNGLKPGIPDTTGLNLQSYHLIFHTRSVASFQLADIAIQNTSGQLLLGGGSSKWQAHQVPHRFAIVDSRLGKIGSFILDGEEPQRLEAERHEFILLAETQLLGLEVKEKLNGEFRYYLVMLVEKDSTTGTYARCGLGRVSKEAWRLAKPVSKVVVLG</sequence>
<dbReference type="EMBL" id="KZ613948">
    <property type="protein sequence ID" value="PMD37848.1"/>
    <property type="molecule type" value="Genomic_DNA"/>
</dbReference>
<dbReference type="InterPro" id="IPR010730">
    <property type="entry name" value="HET"/>
</dbReference>
<name>A0A2J6RH65_HYAVF</name>
<dbReference type="STRING" id="1149755.A0A2J6RH65"/>
<proteinExistence type="predicted"/>
<evidence type="ECO:0000313" key="3">
    <source>
        <dbReference type="Proteomes" id="UP000235786"/>
    </source>
</evidence>
<protein>
    <submittedName>
        <fullName evidence="2">HET-domain-containing protein</fullName>
    </submittedName>
</protein>
<dbReference type="Proteomes" id="UP000235786">
    <property type="component" value="Unassembled WGS sequence"/>
</dbReference>
<keyword evidence="3" id="KW-1185">Reference proteome</keyword>
<gene>
    <name evidence="2" type="ORF">L207DRAFT_545189</name>
</gene>